<organism evidence="3 4">
    <name type="scientific">Kitasatospora arboriphila</name>
    <dbReference type="NCBI Taxonomy" id="258052"/>
    <lineage>
        <taxon>Bacteria</taxon>
        <taxon>Bacillati</taxon>
        <taxon>Actinomycetota</taxon>
        <taxon>Actinomycetes</taxon>
        <taxon>Kitasatosporales</taxon>
        <taxon>Streptomycetaceae</taxon>
        <taxon>Kitasatospora</taxon>
    </lineage>
</organism>
<evidence type="ECO:0000256" key="2">
    <source>
        <dbReference type="SAM" id="SignalP"/>
    </source>
</evidence>
<name>A0ABP4E087_9ACTN</name>
<gene>
    <name evidence="3" type="ORF">GCM10009663_27810</name>
</gene>
<keyword evidence="2" id="KW-0732">Signal</keyword>
<reference evidence="4" key="1">
    <citation type="journal article" date="2019" name="Int. J. Syst. Evol. Microbiol.">
        <title>The Global Catalogue of Microorganisms (GCM) 10K type strain sequencing project: providing services to taxonomists for standard genome sequencing and annotation.</title>
        <authorList>
            <consortium name="The Broad Institute Genomics Platform"/>
            <consortium name="The Broad Institute Genome Sequencing Center for Infectious Disease"/>
            <person name="Wu L."/>
            <person name="Ma J."/>
        </authorList>
    </citation>
    <scope>NUCLEOTIDE SEQUENCE [LARGE SCALE GENOMIC DNA]</scope>
    <source>
        <strain evidence="4">JCM 13002</strain>
    </source>
</reference>
<accession>A0ABP4E087</accession>
<sequence length="54" mass="5235">MRKLTGRAATAAVLSAVAAPGVVLAPGTAQAAGHDNVCGSGSSLKPPYPDSWTG</sequence>
<proteinExistence type="predicted"/>
<dbReference type="RefSeq" id="WP_344623888.1">
    <property type="nucleotide sequence ID" value="NZ_BAAALD010000021.1"/>
</dbReference>
<comment type="caution">
    <text evidence="3">The sequence shown here is derived from an EMBL/GenBank/DDBJ whole genome shotgun (WGS) entry which is preliminary data.</text>
</comment>
<evidence type="ECO:0000256" key="1">
    <source>
        <dbReference type="SAM" id="MobiDB-lite"/>
    </source>
</evidence>
<feature type="signal peptide" evidence="2">
    <location>
        <begin position="1"/>
        <end position="31"/>
    </location>
</feature>
<dbReference type="EMBL" id="BAAALD010000021">
    <property type="protein sequence ID" value="GAA1083160.1"/>
    <property type="molecule type" value="Genomic_DNA"/>
</dbReference>
<evidence type="ECO:0000313" key="4">
    <source>
        <dbReference type="Proteomes" id="UP001499987"/>
    </source>
</evidence>
<evidence type="ECO:0000313" key="3">
    <source>
        <dbReference type="EMBL" id="GAA1083160.1"/>
    </source>
</evidence>
<dbReference type="Proteomes" id="UP001499987">
    <property type="component" value="Unassembled WGS sequence"/>
</dbReference>
<feature type="region of interest" description="Disordered" evidence="1">
    <location>
        <begin position="32"/>
        <end position="54"/>
    </location>
</feature>
<evidence type="ECO:0008006" key="5">
    <source>
        <dbReference type="Google" id="ProtNLM"/>
    </source>
</evidence>
<feature type="chain" id="PRO_5046026164" description="Chitinase" evidence="2">
    <location>
        <begin position="32"/>
        <end position="54"/>
    </location>
</feature>
<keyword evidence="4" id="KW-1185">Reference proteome</keyword>
<protein>
    <recommendedName>
        <fullName evidence="5">Chitinase</fullName>
    </recommendedName>
</protein>